<gene>
    <name evidence="2" type="ordered locus">SJA_P1-00850</name>
</gene>
<geneLocation type="plasmid" evidence="2 3">
    <name>pCHQ1</name>
</geneLocation>
<reference evidence="2 3" key="1">
    <citation type="journal article" date="2010" name="J. Bacteriol.">
        <title>Complete genome sequence of the representative gamma-hexachlorocyclohexane-degrading bacterium Sphingobium japonicum UT26.</title>
        <authorList>
            <person name="Nagata Y."/>
            <person name="Ohtsubo Y."/>
            <person name="Endo R."/>
            <person name="Ichikawa N."/>
            <person name="Ankai A."/>
            <person name="Oguchi A."/>
            <person name="Fukui S."/>
            <person name="Fujita N."/>
            <person name="Tsuda M."/>
        </authorList>
    </citation>
    <scope>NUCLEOTIDE SEQUENCE [LARGE SCALE GENOMIC DNA]</scope>
    <source>
        <strain evidence="3">DSM 16413 / CCM 7287 / MTCC 6362 / UT26 / NBRC 101211 / UT26S</strain>
        <plasmid evidence="2 3">pCHQ1</plasmid>
    </source>
</reference>
<keyword evidence="2" id="KW-0614">Plasmid</keyword>
<accession>D4Z8V5</accession>
<evidence type="ECO:0000256" key="1">
    <source>
        <dbReference type="SAM" id="MobiDB-lite"/>
    </source>
</evidence>
<dbReference type="EMBL" id="AP010805">
    <property type="protein sequence ID" value="BAI99037.1"/>
    <property type="molecule type" value="Genomic_DNA"/>
</dbReference>
<dbReference type="HOGENOM" id="CLU_2883605_0_0_5"/>
<dbReference type="Proteomes" id="UP000007753">
    <property type="component" value="Plasmid pCHQ1"/>
</dbReference>
<dbReference type="GeneID" id="29275652"/>
<evidence type="ECO:0000313" key="3">
    <source>
        <dbReference type="Proteomes" id="UP000007753"/>
    </source>
</evidence>
<name>D4Z8V5_SPHIU</name>
<feature type="compositionally biased region" description="Basic and acidic residues" evidence="1">
    <location>
        <begin position="53"/>
        <end position="63"/>
    </location>
</feature>
<evidence type="ECO:0000313" key="2">
    <source>
        <dbReference type="EMBL" id="BAI99037.1"/>
    </source>
</evidence>
<dbReference type="KEGG" id="sjp:SJA_P1-00850"/>
<proteinExistence type="predicted"/>
<keyword evidence="3" id="KW-1185">Reference proteome</keyword>
<feature type="region of interest" description="Disordered" evidence="1">
    <location>
        <begin position="1"/>
        <end position="63"/>
    </location>
</feature>
<sequence length="63" mass="6873">MLRSIGRMDFAVAPGRSDGAKNGGDSNSRDPSWAPRGRTLASPPYGTAAEQEEILRIRNDDFH</sequence>
<protein>
    <submittedName>
        <fullName evidence="2">Uncharacterized protein</fullName>
    </submittedName>
</protein>
<organism evidence="2 3">
    <name type="scientific">Sphingobium indicum (strain DSM 16413 / CCM 7287 / MTCC 6362 / UT26 / NBRC 101211 / UT26S)</name>
    <name type="common">Sphingobium japonicum</name>
    <dbReference type="NCBI Taxonomy" id="452662"/>
    <lineage>
        <taxon>Bacteria</taxon>
        <taxon>Pseudomonadati</taxon>
        <taxon>Pseudomonadota</taxon>
        <taxon>Alphaproteobacteria</taxon>
        <taxon>Sphingomonadales</taxon>
        <taxon>Sphingomonadaceae</taxon>
        <taxon>Sphingobium</taxon>
    </lineage>
</organism>
<dbReference type="AlphaFoldDB" id="D4Z8V5"/>
<dbReference type="RefSeq" id="WP_013041628.1">
    <property type="nucleotide sequence ID" value="NC_014007.1"/>
</dbReference>